<evidence type="ECO:0000313" key="2">
    <source>
        <dbReference type="Proteomes" id="UP000598633"/>
    </source>
</evidence>
<organism evidence="1 2">
    <name type="scientific">Candidatus Sulfomarinibacter kjeldsenii</name>
    <dbReference type="NCBI Taxonomy" id="2885994"/>
    <lineage>
        <taxon>Bacteria</taxon>
        <taxon>Pseudomonadati</taxon>
        <taxon>Acidobacteriota</taxon>
        <taxon>Thermoanaerobaculia</taxon>
        <taxon>Thermoanaerobaculales</taxon>
        <taxon>Candidatus Sulfomarinibacteraceae</taxon>
        <taxon>Candidatus Sulfomarinibacter</taxon>
    </lineage>
</organism>
<comment type="caution">
    <text evidence="1">The sequence shown here is derived from an EMBL/GenBank/DDBJ whole genome shotgun (WGS) entry which is preliminary data.</text>
</comment>
<reference evidence="1 2" key="1">
    <citation type="submission" date="2020-08" db="EMBL/GenBank/DDBJ databases">
        <title>Acidobacteriota in marine sediments use diverse sulfur dissimilation pathways.</title>
        <authorList>
            <person name="Wasmund K."/>
        </authorList>
    </citation>
    <scope>NUCLEOTIDE SEQUENCE [LARGE SCALE GENOMIC DNA]</scope>
    <source>
        <strain evidence="1">MAG AM3-A</strain>
    </source>
</reference>
<dbReference type="Proteomes" id="UP000598633">
    <property type="component" value="Unassembled WGS sequence"/>
</dbReference>
<protein>
    <submittedName>
        <fullName evidence="1">Uncharacterized protein</fullName>
    </submittedName>
</protein>
<gene>
    <name evidence="1" type="ORF">IFJ97_05030</name>
</gene>
<sequence length="116" mass="12714">MVDVTDRTELDLWLEGGPPYRAGSTVMLVRGDDSDVRSFLPNALDAAKEGTKRVVVWVKESSLLSESEQKELFGKGERVLASVIGIDGRAGGWITRDRLRVEDAVFAFSEAEDISA</sequence>
<dbReference type="EMBL" id="JACXWA010000082">
    <property type="protein sequence ID" value="MBD3870706.1"/>
    <property type="molecule type" value="Genomic_DNA"/>
</dbReference>
<name>A0A8J6YBV4_9BACT</name>
<proteinExistence type="predicted"/>
<dbReference type="AlphaFoldDB" id="A0A8J6YBV4"/>
<evidence type="ECO:0000313" key="1">
    <source>
        <dbReference type="EMBL" id="MBD3870706.1"/>
    </source>
</evidence>
<accession>A0A8J6YBV4</accession>